<reference evidence="1" key="1">
    <citation type="submission" date="2016-10" db="EMBL/GenBank/DDBJ databases">
        <authorList>
            <person name="Benchimol M."/>
            <person name="Almeida L.G."/>
            <person name="Vasconcelos A.T."/>
            <person name="Perreira-Neves A."/>
            <person name="Rosa I.A."/>
            <person name="Tasca T."/>
            <person name="Bogo M.R."/>
            <person name="de Souza W."/>
        </authorList>
    </citation>
    <scope>NUCLEOTIDE SEQUENCE [LARGE SCALE GENOMIC DNA]</scope>
    <source>
        <strain evidence="1">K</strain>
    </source>
</reference>
<accession>A0A1J4L4V4</accession>
<dbReference type="RefSeq" id="XP_068370101.1">
    <property type="nucleotide sequence ID" value="XM_068513767.1"/>
</dbReference>
<organism evidence="1 2">
    <name type="scientific">Tritrichomonas foetus</name>
    <dbReference type="NCBI Taxonomy" id="1144522"/>
    <lineage>
        <taxon>Eukaryota</taxon>
        <taxon>Metamonada</taxon>
        <taxon>Parabasalia</taxon>
        <taxon>Tritrichomonadida</taxon>
        <taxon>Tritrichomonadidae</taxon>
        <taxon>Tritrichomonas</taxon>
    </lineage>
</organism>
<dbReference type="EMBL" id="MLAK01000055">
    <property type="protein sequence ID" value="OHT16965.1"/>
    <property type="molecule type" value="Genomic_DNA"/>
</dbReference>
<evidence type="ECO:0008006" key="3">
    <source>
        <dbReference type="Google" id="ProtNLM"/>
    </source>
</evidence>
<dbReference type="GeneID" id="94848471"/>
<evidence type="ECO:0000313" key="2">
    <source>
        <dbReference type="Proteomes" id="UP000179807"/>
    </source>
</evidence>
<name>A0A1J4L4V4_9EUKA</name>
<protein>
    <recommendedName>
        <fullName evidence="3">Eukaryotic porin family protein</fullName>
    </recommendedName>
</protein>
<gene>
    <name evidence="1" type="ORF">TRFO_41433</name>
</gene>
<sequence length="304" mass="33941">MAEEGNHIVFIPAYEDFVNQINSLFTPNITSGITFSYVYSHPIKVDKYEIEAQSNVNVALGPILIQRTQFGYVPNIQRQVSTSASANMMNVGVFNAQYANGTCLLNIIGVPTPFVLTGLKLAMNENEFLGLISINARQQISNITARFQFTKFEVPIFTEATAIFGSIRRAIGFRFQNGNSDDKKNQYQILARYSTQKSIFQSDISFIESLKNDFIVSAAVKKTAARGLTFGAQFKISKKLEKELILGWDFKIGKSRIQSFLSSNMIVSSSLAREFSKGMVFEITTALDHKNKDALLGFNVTLMQ</sequence>
<dbReference type="VEuPathDB" id="TrichDB:TRFO_41433"/>
<dbReference type="Proteomes" id="UP000179807">
    <property type="component" value="Unassembled WGS sequence"/>
</dbReference>
<dbReference type="AlphaFoldDB" id="A0A1J4L4V4"/>
<proteinExistence type="predicted"/>
<comment type="caution">
    <text evidence="1">The sequence shown here is derived from an EMBL/GenBank/DDBJ whole genome shotgun (WGS) entry which is preliminary data.</text>
</comment>
<evidence type="ECO:0000313" key="1">
    <source>
        <dbReference type="EMBL" id="OHT16965.1"/>
    </source>
</evidence>
<keyword evidence="2" id="KW-1185">Reference proteome</keyword>